<reference evidence="3" key="2">
    <citation type="submission" date="2020-10" db="EMBL/GenBank/DDBJ databases">
        <title>Mucilaginibacter sp. nov., isolated from soil.</title>
        <authorList>
            <person name="Jeon C.O."/>
        </authorList>
    </citation>
    <scope>NUCLEOTIDE SEQUENCE</scope>
    <source>
        <strain evidence="3">R11</strain>
    </source>
</reference>
<organism evidence="3 4">
    <name type="scientific">Mucilaginibacter agri</name>
    <dbReference type="NCBI Taxonomy" id="2695265"/>
    <lineage>
        <taxon>Bacteria</taxon>
        <taxon>Pseudomonadati</taxon>
        <taxon>Bacteroidota</taxon>
        <taxon>Sphingobacteriia</taxon>
        <taxon>Sphingobacteriales</taxon>
        <taxon>Sphingobacteriaceae</taxon>
        <taxon>Mucilaginibacter</taxon>
    </lineage>
</organism>
<keyword evidence="2" id="KW-0812">Transmembrane</keyword>
<evidence type="ECO:0000313" key="4">
    <source>
        <dbReference type="Proteomes" id="UP000638732"/>
    </source>
</evidence>
<dbReference type="Proteomes" id="UP000638732">
    <property type="component" value="Unassembled WGS sequence"/>
</dbReference>
<comment type="caution">
    <text evidence="3">The sequence shown here is derived from an EMBL/GenBank/DDBJ whole genome shotgun (WGS) entry which is preliminary data.</text>
</comment>
<dbReference type="EMBL" id="WWEO01000044">
    <property type="protein sequence ID" value="NCD71425.1"/>
    <property type="molecule type" value="Genomic_DNA"/>
</dbReference>
<evidence type="ECO:0000256" key="1">
    <source>
        <dbReference type="SAM" id="MobiDB-lite"/>
    </source>
</evidence>
<dbReference type="AlphaFoldDB" id="A0A966DU72"/>
<keyword evidence="2" id="KW-0472">Membrane</keyword>
<proteinExistence type="predicted"/>
<accession>A0A966DU72</accession>
<keyword evidence="2" id="KW-1133">Transmembrane helix</keyword>
<reference evidence="3" key="1">
    <citation type="submission" date="2020-01" db="EMBL/GenBank/DDBJ databases">
        <authorList>
            <person name="Seo Y.L."/>
        </authorList>
    </citation>
    <scope>NUCLEOTIDE SEQUENCE</scope>
    <source>
        <strain evidence="3">R11</strain>
    </source>
</reference>
<feature type="transmembrane region" description="Helical" evidence="2">
    <location>
        <begin position="47"/>
        <end position="66"/>
    </location>
</feature>
<evidence type="ECO:0000313" key="3">
    <source>
        <dbReference type="EMBL" id="NCD71425.1"/>
    </source>
</evidence>
<dbReference type="RefSeq" id="WP_166587384.1">
    <property type="nucleotide sequence ID" value="NZ_WWEO01000044.1"/>
</dbReference>
<keyword evidence="4" id="KW-1185">Reference proteome</keyword>
<gene>
    <name evidence="3" type="ORF">GSY63_18810</name>
</gene>
<feature type="region of interest" description="Disordered" evidence="1">
    <location>
        <begin position="88"/>
        <end position="163"/>
    </location>
</feature>
<sequence length="278" mass="30232">MDMQDKDIDELFRAKLDNVEVEPSVKVWKGIVVELDGAKQKRTLIPVMRIAASVTVILGIGLFFLLKGTDGVKPRVVKNITKKHGANTNILRDEHDDNDENNPILQSTGDQQLTAEVVKPSQTTNQHKENGSTKAVKRSETLTVVRHSNSADKSQSDESAPEISTIAEPYTLAAATGNDIKITKAVVPDEALNDVKPVVQNADEFKTTAKPVVAQLPAGKGNARAKKHSLNSIGDLINVVVAKVDKRQDKVIEFSNTDDDESTITGLNLGIVKVKKDK</sequence>
<feature type="compositionally biased region" description="Polar residues" evidence="1">
    <location>
        <begin position="101"/>
        <end position="125"/>
    </location>
</feature>
<evidence type="ECO:0000256" key="2">
    <source>
        <dbReference type="SAM" id="Phobius"/>
    </source>
</evidence>
<name>A0A966DU72_9SPHI</name>
<protein>
    <submittedName>
        <fullName evidence="3">Uncharacterized protein</fullName>
    </submittedName>
</protein>